<keyword evidence="6 9" id="KW-0812">Transmembrane</keyword>
<evidence type="ECO:0000256" key="7">
    <source>
        <dbReference type="ARBA" id="ARBA00022989"/>
    </source>
</evidence>
<evidence type="ECO:0000313" key="10">
    <source>
        <dbReference type="EMBL" id="SJZ57083.1"/>
    </source>
</evidence>
<feature type="transmembrane region" description="Helical" evidence="9">
    <location>
        <begin position="88"/>
        <end position="108"/>
    </location>
</feature>
<comment type="function">
    <text evidence="9">Converts cobyric acid to cobinamide by the addition of aminopropanol on the F carboxylic group.</text>
</comment>
<name>A0A1T4LQX6_9FIRM</name>
<feature type="transmembrane region" description="Helical" evidence="9">
    <location>
        <begin position="6"/>
        <end position="23"/>
    </location>
</feature>
<evidence type="ECO:0000256" key="3">
    <source>
        <dbReference type="ARBA" id="ARBA00006263"/>
    </source>
</evidence>
<dbReference type="GO" id="GO:0015420">
    <property type="term" value="F:ABC-type vitamin B12 transporter activity"/>
    <property type="evidence" value="ECO:0007669"/>
    <property type="project" value="UniProtKB-UniRule"/>
</dbReference>
<evidence type="ECO:0000313" key="11">
    <source>
        <dbReference type="Proteomes" id="UP000189933"/>
    </source>
</evidence>
<evidence type="ECO:0000256" key="6">
    <source>
        <dbReference type="ARBA" id="ARBA00022692"/>
    </source>
</evidence>
<evidence type="ECO:0000256" key="9">
    <source>
        <dbReference type="HAMAP-Rule" id="MF_00024"/>
    </source>
</evidence>
<evidence type="ECO:0000256" key="1">
    <source>
        <dbReference type="ARBA" id="ARBA00004651"/>
    </source>
</evidence>
<dbReference type="PANTHER" id="PTHR34308:SF1">
    <property type="entry name" value="COBALAMIN BIOSYNTHESIS PROTEIN CBIB"/>
    <property type="match status" value="1"/>
</dbReference>
<dbReference type="NCBIfam" id="TIGR00380">
    <property type="entry name" value="cobal_cbiB"/>
    <property type="match status" value="1"/>
</dbReference>
<dbReference type="EMBL" id="FUXM01000002">
    <property type="protein sequence ID" value="SJZ57083.1"/>
    <property type="molecule type" value="Genomic_DNA"/>
</dbReference>
<keyword evidence="4 9" id="KW-1003">Cell membrane</keyword>
<feature type="transmembrane region" description="Helical" evidence="9">
    <location>
        <begin position="216"/>
        <end position="234"/>
    </location>
</feature>
<dbReference type="Proteomes" id="UP000189933">
    <property type="component" value="Unassembled WGS sequence"/>
</dbReference>
<keyword evidence="5 9" id="KW-0169">Cobalamin biosynthesis</keyword>
<dbReference type="InterPro" id="IPR004485">
    <property type="entry name" value="Cobalamin_biosynth_CobD/CbiB"/>
</dbReference>
<comment type="pathway">
    <text evidence="2 9">Cofactor biosynthesis; adenosylcobalamin biosynthesis.</text>
</comment>
<keyword evidence="11" id="KW-1185">Reference proteome</keyword>
<feature type="transmembrane region" description="Helical" evidence="9">
    <location>
        <begin position="56"/>
        <end position="82"/>
    </location>
</feature>
<dbReference type="OrthoDB" id="9811967at2"/>
<dbReference type="GO" id="GO:0005886">
    <property type="term" value="C:plasma membrane"/>
    <property type="evidence" value="ECO:0007669"/>
    <property type="project" value="UniProtKB-SubCell"/>
</dbReference>
<dbReference type="GO" id="GO:0048472">
    <property type="term" value="F:threonine-phosphate decarboxylase activity"/>
    <property type="evidence" value="ECO:0007669"/>
    <property type="project" value="InterPro"/>
</dbReference>
<evidence type="ECO:0000256" key="2">
    <source>
        <dbReference type="ARBA" id="ARBA00004953"/>
    </source>
</evidence>
<dbReference type="HAMAP" id="MF_00024">
    <property type="entry name" value="CobD_CbiB"/>
    <property type="match status" value="1"/>
</dbReference>
<evidence type="ECO:0000256" key="4">
    <source>
        <dbReference type="ARBA" id="ARBA00022475"/>
    </source>
</evidence>
<proteinExistence type="inferred from homology"/>
<dbReference type="AlphaFoldDB" id="A0A1T4LQX6"/>
<feature type="transmembrane region" description="Helical" evidence="9">
    <location>
        <begin position="162"/>
        <end position="183"/>
    </location>
</feature>
<dbReference type="UniPathway" id="UPA00148"/>
<comment type="subcellular location">
    <subcellularLocation>
        <location evidence="1 9">Cell membrane</location>
        <topology evidence="1 9">Multi-pass membrane protein</topology>
    </subcellularLocation>
</comment>
<dbReference type="PANTHER" id="PTHR34308">
    <property type="entry name" value="COBALAMIN BIOSYNTHESIS PROTEIN CBIB"/>
    <property type="match status" value="1"/>
</dbReference>
<sequence length="328" mass="36483">MEHWIINNIIMIFIAFFLDLLLADPRWLPHPVVGMGKLAAYIDARLNHNHNDFKKALVSGIIALIVYLLAVSLICLIILSVTYAYNEILYVFTGSILIYFSLALKSLLKAATKILKPLSRGNIALAQKKVAEIVGRDTEHMNEEEIIRATVESVAENFIDGFFAPIFWALLGGPGAAIIYRAINTLDSMWGYKNSRYLYFGRWAARLDDVVNWLPARLGGLGLLITGGILGFNLKQSFIIWLRDAHKHPSPNSGHPEAVIAGLLGVQLGGLNYYHGQPQWRATLGDKKKKFELRDIINTQKIVFTAGLLTITFIGFLGIALVLKLGVN</sequence>
<dbReference type="RefSeq" id="WP_078664414.1">
    <property type="nucleotide sequence ID" value="NZ_FUXM01000002.1"/>
</dbReference>
<protein>
    <recommendedName>
        <fullName evidence="9">Cobalamin biosynthesis protein CobD</fullName>
    </recommendedName>
</protein>
<reference evidence="11" key="1">
    <citation type="submission" date="2017-02" db="EMBL/GenBank/DDBJ databases">
        <authorList>
            <person name="Varghese N."/>
            <person name="Submissions S."/>
        </authorList>
    </citation>
    <scope>NUCLEOTIDE SEQUENCE [LARGE SCALE GENOMIC DNA]</scope>
    <source>
        <strain evidence="11">DSM 16521</strain>
    </source>
</reference>
<keyword evidence="8 9" id="KW-0472">Membrane</keyword>
<comment type="similarity">
    <text evidence="3 9">Belongs to the CobD/CbiB family.</text>
</comment>
<evidence type="ECO:0000256" key="8">
    <source>
        <dbReference type="ARBA" id="ARBA00023136"/>
    </source>
</evidence>
<dbReference type="GO" id="GO:0009236">
    <property type="term" value="P:cobalamin biosynthetic process"/>
    <property type="evidence" value="ECO:0007669"/>
    <property type="project" value="UniProtKB-UniRule"/>
</dbReference>
<accession>A0A1T4LQX6</accession>
<organism evidence="10 11">
    <name type="scientific">Carboxydocella sporoproducens DSM 16521</name>
    <dbReference type="NCBI Taxonomy" id="1121270"/>
    <lineage>
        <taxon>Bacteria</taxon>
        <taxon>Bacillati</taxon>
        <taxon>Bacillota</taxon>
        <taxon>Clostridia</taxon>
        <taxon>Eubacteriales</taxon>
        <taxon>Clostridiales Family XVI. Incertae Sedis</taxon>
        <taxon>Carboxydocella</taxon>
    </lineage>
</organism>
<gene>
    <name evidence="9" type="primary">cobD</name>
    <name evidence="10" type="ORF">SAMN02745885_00258</name>
</gene>
<feature type="transmembrane region" description="Helical" evidence="9">
    <location>
        <begin position="302"/>
        <end position="323"/>
    </location>
</feature>
<keyword evidence="7 9" id="KW-1133">Transmembrane helix</keyword>
<dbReference type="Pfam" id="PF03186">
    <property type="entry name" value="CobD_Cbib"/>
    <property type="match status" value="1"/>
</dbReference>
<evidence type="ECO:0000256" key="5">
    <source>
        <dbReference type="ARBA" id="ARBA00022573"/>
    </source>
</evidence>